<feature type="compositionally biased region" description="Low complexity" evidence="9">
    <location>
        <begin position="817"/>
        <end position="829"/>
    </location>
</feature>
<feature type="compositionally biased region" description="Polar residues" evidence="9">
    <location>
        <begin position="514"/>
        <end position="528"/>
    </location>
</feature>
<evidence type="ECO:0000313" key="15">
    <source>
        <dbReference type="RefSeq" id="XP_023171256.2"/>
    </source>
</evidence>
<dbReference type="PANTHER" id="PTHR46538">
    <property type="entry name" value="PROTEIN KINASE DOMAIN-CONTAINING PROTEIN"/>
    <property type="match status" value="1"/>
</dbReference>
<dbReference type="GO" id="GO:0004674">
    <property type="term" value="F:protein serine/threonine kinase activity"/>
    <property type="evidence" value="ECO:0007669"/>
    <property type="project" value="UniProtKB-KW"/>
</dbReference>
<dbReference type="InterPro" id="IPR017441">
    <property type="entry name" value="Protein_kinase_ATP_BS"/>
</dbReference>
<evidence type="ECO:0000256" key="2">
    <source>
        <dbReference type="ARBA" id="ARBA00022553"/>
    </source>
</evidence>
<evidence type="ECO:0000256" key="8">
    <source>
        <dbReference type="SAM" id="Coils"/>
    </source>
</evidence>
<dbReference type="FunFam" id="1.10.510.10:FF:000081">
    <property type="entry name" value="STE20-like serine/threonine-protein kinase"/>
    <property type="match status" value="1"/>
</dbReference>
<gene>
    <name evidence="12 13 14 15" type="primary">LOC111599734</name>
</gene>
<evidence type="ECO:0000256" key="9">
    <source>
        <dbReference type="SAM" id="MobiDB-lite"/>
    </source>
</evidence>
<dbReference type="RefSeq" id="XP_023171256.2">
    <property type="nucleotide sequence ID" value="XM_023315488.2"/>
</dbReference>
<dbReference type="OrthoDB" id="10027016at2759"/>
<feature type="compositionally biased region" description="Low complexity" evidence="9">
    <location>
        <begin position="395"/>
        <end position="410"/>
    </location>
</feature>
<dbReference type="RefSeq" id="XP_023171253.2">
    <property type="nucleotide sequence ID" value="XM_023315485.2"/>
</dbReference>
<dbReference type="CTD" id="37893"/>
<evidence type="ECO:0000256" key="7">
    <source>
        <dbReference type="PROSITE-ProRule" id="PRU10141"/>
    </source>
</evidence>
<feature type="compositionally biased region" description="Polar residues" evidence="9">
    <location>
        <begin position="355"/>
        <end position="373"/>
    </location>
</feature>
<evidence type="ECO:0000256" key="1">
    <source>
        <dbReference type="ARBA" id="ARBA00022527"/>
    </source>
</evidence>
<dbReference type="InterPro" id="IPR011009">
    <property type="entry name" value="Kinase-like_dom_sf"/>
</dbReference>
<dbReference type="Pfam" id="PF00069">
    <property type="entry name" value="Pkinase"/>
    <property type="match status" value="1"/>
</dbReference>
<dbReference type="PROSITE" id="PS50011">
    <property type="entry name" value="PROTEIN_KINASE_DOM"/>
    <property type="match status" value="1"/>
</dbReference>
<dbReference type="InterPro" id="IPR000719">
    <property type="entry name" value="Prot_kinase_dom"/>
</dbReference>
<dbReference type="InterPro" id="IPR008271">
    <property type="entry name" value="Ser/Thr_kinase_AS"/>
</dbReference>
<accession>A0A6J1LZI4</accession>
<keyword evidence="2" id="KW-0597">Phosphoprotein</keyword>
<evidence type="ECO:0000313" key="14">
    <source>
        <dbReference type="RefSeq" id="XP_023171255.2"/>
    </source>
</evidence>
<dbReference type="PROSITE" id="PS00108">
    <property type="entry name" value="PROTEIN_KINASE_ST"/>
    <property type="match status" value="1"/>
</dbReference>
<keyword evidence="11" id="KW-1185">Reference proteome</keyword>
<name>A0A6J1LZI4_DROHY</name>
<feature type="compositionally biased region" description="Basic and acidic residues" evidence="9">
    <location>
        <begin position="470"/>
        <end position="487"/>
    </location>
</feature>
<feature type="coiled-coil region" evidence="8">
    <location>
        <begin position="1273"/>
        <end position="1314"/>
    </location>
</feature>
<dbReference type="SMART" id="SM00220">
    <property type="entry name" value="S_TKc"/>
    <property type="match status" value="1"/>
</dbReference>
<feature type="compositionally biased region" description="Polar residues" evidence="9">
    <location>
        <begin position="595"/>
        <end position="605"/>
    </location>
</feature>
<evidence type="ECO:0000259" key="10">
    <source>
        <dbReference type="PROSITE" id="PS50011"/>
    </source>
</evidence>
<dbReference type="Gene3D" id="3.30.200.20">
    <property type="entry name" value="Phosphorylase Kinase, domain 1"/>
    <property type="match status" value="1"/>
</dbReference>
<keyword evidence="1" id="KW-0723">Serine/threonine-protein kinase</keyword>
<sequence>MSFITNLKKVFHLGGGGEAKKKRLYNNIKMDTDPKELWEMVGELGDGAFGKVYKAQHKEHKRFAAAKMCTLEDEENLSDHMVEIDILSEIKHPNIVELYEAFSIDDKLWMLIEYCDGGALDSIMVELDKALTEPQIAYVCKHMTEGLTFLHKNKVIHRDLKAGNVLLTMEGGVKLADFGVSAKNKHTMQKHDTFIGTPYWMAPELVLCETFRDNPYDHKVDIWSLGITLIELAQMEPPNSEMSPMRVLLKIQKSEPPKLDHPNRWSKEFNDFLKKSLVKDPQQRPSTDVLLQHGFINCNLDAKPIKDLLLEYKAEVVEEVVDDEAEEPRNSALQLDLDDDSASLQSQDIDKLPGTPTSISRDSKEQFQPSSSLPTTAAASAAVTAAAAAATAATAATATASTTTVVTTKATKPEKPNQNKEQYAPGVTETTVPHNKVTAPAPPTPPASENQQQQQPHPQPQPPAAAVLKKSSEDVAETNDKSDAEKKHFVKKEKGKAPPPPSTVVVAATIAKKPQSTPTLDVETTASPKQLAEPTGAIEVTIGQDTGETKPQPPSPTASSIISVQSAASTGSSSSSVAGDVLSSSTSLITINSSDASSALRQQQSVPPPPPPPTQHLVLPNSLESVSQITVVTSTHPPVIIDNSQPSTQMTQNEVIIVSNDLNKSRQLHESSTDEDFPSLDDSLGDQMKQSSMILSVNDNQDSCIAPASAGAVHARKLDESEVLIVSPSYADDDSAYNTASGSHDHSDQLLLMDTSHVSVVTVGDEVIKVKDSSHQELNDGGDIGKRQPANGIVPEDVSIIVNRFKPGQEQEKRISPDSSLGSGSSENGSVRERRGVEVLITSGGGDADSIGTNTSQDSRSEVDTKQLHASMLPPPPPITNNNRSNLHHQRLALSIDEEEEADVVVIRQKPRVPAAKAGGVSGLTKEEIELRNLRKKTRKRTRKFEIDGVQMTTTTSRVIYGDEDNGRIYDDHDFRKQELRELKMLQKQEKKQQNELHVKEQLAKEQQDRRFEQERMSLEKTYDTDMETLARQHKQLIEKTEQTQENELRSSSKRIRSEQEQELKIFRENLKQEIRLLKQEVDLFPKDKRKDEFKQRRTAMELDHEEKERTFLDSLKERHELLLRRLSEKHRDHLATINRNFLQQKQNAMRTREALLWELEEKQLHERHQLSKRHVKELCFMQRHQMIVRHEKELDQVKRMLQRKEEDLLKKQTLEKRALPKRIRAERKARDLMFRESLRISTSLDPEIERDRLKKFQEQEKKRYMQEERRFEVKHQKQLEELRATRESAIRELEQLQNEKRKALVEHEHAKLSEIDERLKSELRDWREQLVPRKQRLNVLVSTAIDEHEKRYGIVSNRSEFENLEVELPLRLRGIFNDRSARLLPRNTFIDQQQLPRSRSSLLMLGSGSGRGNFRGSAPDLSRSVPSTPIMHKHQRAQMRSDLMLPEEDDGEDQMKRTSVVTLPGEQHLRLITKMPVNATPNELVKVVTTNPQLNSADEMKSKPEMSTFKQTTTPPPPKTPEELGLVANRFGRPDLQEPSVELRIHEGPKLTARTQHLLHSTSFAIKRPSLASRSSGRSSLSSAMSMNNMHELSTSTRYYSDAELIFDAGLKAAALLDEVQPQLRSTLKPTHNGSVTDDFYHDLYAAKYTLPRITQRQLSLDDDPSAA</sequence>
<organism evidence="11 15">
    <name type="scientific">Drosophila hydei</name>
    <name type="common">Fruit fly</name>
    <dbReference type="NCBI Taxonomy" id="7224"/>
    <lineage>
        <taxon>Eukaryota</taxon>
        <taxon>Metazoa</taxon>
        <taxon>Ecdysozoa</taxon>
        <taxon>Arthropoda</taxon>
        <taxon>Hexapoda</taxon>
        <taxon>Insecta</taxon>
        <taxon>Pterygota</taxon>
        <taxon>Neoptera</taxon>
        <taxon>Endopterygota</taxon>
        <taxon>Diptera</taxon>
        <taxon>Brachycera</taxon>
        <taxon>Muscomorpha</taxon>
        <taxon>Ephydroidea</taxon>
        <taxon>Drosophilidae</taxon>
        <taxon>Drosophila</taxon>
    </lineage>
</organism>
<dbReference type="PANTHER" id="PTHR46538:SF3">
    <property type="entry name" value="PROTEIN KINASE DOMAIN-CONTAINING PROTEIN"/>
    <property type="match status" value="1"/>
</dbReference>
<keyword evidence="5 12" id="KW-0418">Kinase</keyword>
<feature type="compositionally biased region" description="Basic and acidic residues" evidence="9">
    <location>
        <begin position="807"/>
        <end position="816"/>
    </location>
</feature>
<feature type="compositionally biased region" description="Basic and acidic residues" evidence="9">
    <location>
        <begin position="773"/>
        <end position="786"/>
    </location>
</feature>
<feature type="region of interest" description="Disordered" evidence="9">
    <location>
        <begin position="594"/>
        <end position="618"/>
    </location>
</feature>
<keyword evidence="8" id="KW-0175">Coiled coil</keyword>
<evidence type="ECO:0000256" key="3">
    <source>
        <dbReference type="ARBA" id="ARBA00022679"/>
    </source>
</evidence>
<feature type="compositionally biased region" description="Low complexity" evidence="9">
    <location>
        <begin position="447"/>
        <end position="456"/>
    </location>
</feature>
<dbReference type="Proteomes" id="UP000504633">
    <property type="component" value="Unplaced"/>
</dbReference>
<evidence type="ECO:0000256" key="5">
    <source>
        <dbReference type="ARBA" id="ARBA00022777"/>
    </source>
</evidence>
<dbReference type="GeneID" id="111599734"/>
<proteinExistence type="predicted"/>
<evidence type="ECO:0000313" key="13">
    <source>
        <dbReference type="RefSeq" id="XP_023171254.2"/>
    </source>
</evidence>
<evidence type="ECO:0000256" key="4">
    <source>
        <dbReference type="ARBA" id="ARBA00022741"/>
    </source>
</evidence>
<dbReference type="CDD" id="cd06611">
    <property type="entry name" value="STKc_SLK_like"/>
    <property type="match status" value="1"/>
</dbReference>
<dbReference type="SUPFAM" id="SSF56112">
    <property type="entry name" value="Protein kinase-like (PK-like)"/>
    <property type="match status" value="1"/>
</dbReference>
<feature type="region of interest" description="Disordered" evidence="9">
    <location>
        <begin position="773"/>
        <end position="792"/>
    </location>
</feature>
<evidence type="ECO:0000256" key="6">
    <source>
        <dbReference type="ARBA" id="ARBA00022840"/>
    </source>
</evidence>
<feature type="region of interest" description="Disordered" evidence="9">
    <location>
        <begin position="1498"/>
        <end position="1522"/>
    </location>
</feature>
<reference evidence="12 13" key="1">
    <citation type="submission" date="2025-04" db="UniProtKB">
        <authorList>
            <consortium name="RefSeq"/>
        </authorList>
    </citation>
    <scope>IDENTIFICATION</scope>
    <source>
        <strain evidence="12 13">15085-1641.00</strain>
        <tissue evidence="12 13">Whole body</tissue>
    </source>
</reference>
<dbReference type="GO" id="GO:0005524">
    <property type="term" value="F:ATP binding"/>
    <property type="evidence" value="ECO:0007669"/>
    <property type="project" value="UniProtKB-UniRule"/>
</dbReference>
<feature type="domain" description="Protein kinase" evidence="10">
    <location>
        <begin position="38"/>
        <end position="296"/>
    </location>
</feature>
<feature type="coiled-coil region" evidence="8">
    <location>
        <begin position="1188"/>
        <end position="1215"/>
    </location>
</feature>
<keyword evidence="6 7" id="KW-0067">ATP-binding</keyword>
<feature type="region of interest" description="Disordered" evidence="9">
    <location>
        <begin position="805"/>
        <end position="885"/>
    </location>
</feature>
<evidence type="ECO:0000313" key="11">
    <source>
        <dbReference type="Proteomes" id="UP000504633"/>
    </source>
</evidence>
<dbReference type="RefSeq" id="XP_023171254.2">
    <property type="nucleotide sequence ID" value="XM_023315486.2"/>
</dbReference>
<keyword evidence="4 7" id="KW-0547">Nucleotide-binding</keyword>
<protein>
    <submittedName>
        <fullName evidence="12 13">Serine/threonine-protein kinase 10 isoform X1</fullName>
    </submittedName>
</protein>
<evidence type="ECO:0000313" key="12">
    <source>
        <dbReference type="RefSeq" id="XP_023171253.2"/>
    </source>
</evidence>
<dbReference type="KEGG" id="dhe:111599734"/>
<dbReference type="Pfam" id="PF12474">
    <property type="entry name" value="PKK"/>
    <property type="match status" value="2"/>
</dbReference>
<keyword evidence="3" id="KW-0808">Transferase</keyword>
<feature type="binding site" evidence="7">
    <location>
        <position position="67"/>
    </location>
    <ligand>
        <name>ATP</name>
        <dbReference type="ChEBI" id="CHEBI:30616"/>
    </ligand>
</feature>
<feature type="region of interest" description="Disordered" evidence="9">
    <location>
        <begin position="321"/>
        <end position="373"/>
    </location>
</feature>
<dbReference type="PROSITE" id="PS00107">
    <property type="entry name" value="PROTEIN_KINASE_ATP"/>
    <property type="match status" value="1"/>
</dbReference>
<dbReference type="FunFam" id="3.30.200.20:FF:000353">
    <property type="entry name" value="Sterile20-like kinase, isoform B"/>
    <property type="match status" value="1"/>
</dbReference>
<dbReference type="InterPro" id="IPR022165">
    <property type="entry name" value="PKK"/>
</dbReference>
<dbReference type="RefSeq" id="XP_023171255.2">
    <property type="nucleotide sequence ID" value="XM_023315487.2"/>
</dbReference>
<dbReference type="InterPro" id="IPR051585">
    <property type="entry name" value="STE20_Ser/Thr_Kinases"/>
</dbReference>
<dbReference type="Gene3D" id="1.10.510.10">
    <property type="entry name" value="Transferase(Phosphotransferase) domain 1"/>
    <property type="match status" value="1"/>
</dbReference>
<feature type="region of interest" description="Disordered" evidence="9">
    <location>
        <begin position="395"/>
        <end position="564"/>
    </location>
</feature>
<feature type="coiled-coil region" evidence="8">
    <location>
        <begin position="976"/>
        <end position="1133"/>
    </location>
</feature>